<keyword evidence="6" id="KW-0408">Iron</keyword>
<dbReference type="InterPro" id="IPR007197">
    <property type="entry name" value="rSAM"/>
</dbReference>
<dbReference type="PROSITE" id="PS51332">
    <property type="entry name" value="B12_BINDING"/>
    <property type="match status" value="1"/>
</dbReference>
<evidence type="ECO:0000259" key="8">
    <source>
        <dbReference type="PROSITE" id="PS51332"/>
    </source>
</evidence>
<dbReference type="InterPro" id="IPR058240">
    <property type="entry name" value="rSAM_sf"/>
</dbReference>
<evidence type="ECO:0000313" key="10">
    <source>
        <dbReference type="EMBL" id="SUZ97738.1"/>
    </source>
</evidence>
<dbReference type="GO" id="GO:0003824">
    <property type="term" value="F:catalytic activity"/>
    <property type="evidence" value="ECO:0007669"/>
    <property type="project" value="InterPro"/>
</dbReference>
<feature type="non-terminal residue" evidence="10">
    <location>
        <position position="1"/>
    </location>
</feature>
<dbReference type="InterPro" id="IPR023404">
    <property type="entry name" value="rSAM_horseshoe"/>
</dbReference>
<keyword evidence="5" id="KW-0479">Metal-binding</keyword>
<keyword evidence="3" id="KW-0808">Transferase</keyword>
<keyword evidence="4" id="KW-0949">S-adenosyl-L-methionine</keyword>
<dbReference type="EMBL" id="UINC01002536">
    <property type="protein sequence ID" value="SUZ97738.1"/>
    <property type="molecule type" value="Genomic_DNA"/>
</dbReference>
<dbReference type="InterPro" id="IPR036724">
    <property type="entry name" value="Cobalamin-bd_sf"/>
</dbReference>
<organism evidence="10">
    <name type="scientific">marine metagenome</name>
    <dbReference type="NCBI Taxonomy" id="408172"/>
    <lineage>
        <taxon>unclassified sequences</taxon>
        <taxon>metagenomes</taxon>
        <taxon>ecological metagenomes</taxon>
    </lineage>
</organism>
<dbReference type="PANTHER" id="PTHR43409">
    <property type="entry name" value="ANAEROBIC MAGNESIUM-PROTOPORPHYRIN IX MONOMETHYL ESTER CYCLASE-RELATED"/>
    <property type="match status" value="1"/>
</dbReference>
<keyword evidence="7" id="KW-0411">Iron-sulfur</keyword>
<evidence type="ECO:0000256" key="1">
    <source>
        <dbReference type="ARBA" id="ARBA00001966"/>
    </source>
</evidence>
<evidence type="ECO:0000256" key="2">
    <source>
        <dbReference type="ARBA" id="ARBA00022603"/>
    </source>
</evidence>
<dbReference type="PROSITE" id="PS51918">
    <property type="entry name" value="RADICAL_SAM"/>
    <property type="match status" value="1"/>
</dbReference>
<accession>A0A381S329</accession>
<dbReference type="PANTHER" id="PTHR43409:SF7">
    <property type="entry name" value="BLL1977 PROTEIN"/>
    <property type="match status" value="1"/>
</dbReference>
<evidence type="ECO:0000259" key="9">
    <source>
        <dbReference type="PROSITE" id="PS51918"/>
    </source>
</evidence>
<dbReference type="InterPro" id="IPR034466">
    <property type="entry name" value="Methyltransferase_Class_B"/>
</dbReference>
<evidence type="ECO:0000256" key="5">
    <source>
        <dbReference type="ARBA" id="ARBA00022723"/>
    </source>
</evidence>
<protein>
    <submittedName>
        <fullName evidence="10">Uncharacterized protein</fullName>
    </submittedName>
</protein>
<sequence>VNKNSDLMTDSDNQSTNQSTRVLFITQSSAYPQLGVLYLIDALRQAGIESLVVSCDIPAENLDSILTDYRPAVVGMSVLTAPQVVEFKGHSIRIKNDYPEISIVWGGVHPTILSEECMDSSYIDFVFIGQGEDVFPELVLDIVNGTKKFTKRVQGHSPQTLDRYSPAWDKVSLSQYLFSERHSVRSPVTRVQTSAAMVFDQIKSDIQAIDPGLSSDVSVHVLEDIKKWDVGLYELDKSIFYYLITSRGCPYSCTFCSEPLQIMHGNAEGKFTWNSHDLNWVKCQIDVIRERLARDGEDLEGVGIWDDMFWVDKKRARTILKYLASEGLTYLIEARPDQLIRDDYSLYNFLGETNCSQVFIGAESASQETLDYIKKHTDLEDYYRLMKHASIVKVPLRMSFIVGFPGETDESVNKTLDFCETVTNGAYGPWVNISGPKIFTPYPGTVEYDRAVEAGFVKPATHVDWGKIHRSTEAYLECFPWMRNYPSATLERLEHHFGQGYSALTTH</sequence>
<dbReference type="GO" id="GO:0051539">
    <property type="term" value="F:4 iron, 4 sulfur cluster binding"/>
    <property type="evidence" value="ECO:0007669"/>
    <property type="project" value="UniProtKB-KW"/>
</dbReference>
<evidence type="ECO:0000256" key="3">
    <source>
        <dbReference type="ARBA" id="ARBA00022679"/>
    </source>
</evidence>
<dbReference type="GO" id="GO:0046872">
    <property type="term" value="F:metal ion binding"/>
    <property type="evidence" value="ECO:0007669"/>
    <property type="project" value="UniProtKB-KW"/>
</dbReference>
<dbReference type="AlphaFoldDB" id="A0A381S329"/>
<feature type="domain" description="Radical SAM core" evidence="9">
    <location>
        <begin position="235"/>
        <end position="483"/>
    </location>
</feature>
<comment type="cofactor">
    <cofactor evidence="1">
        <name>[4Fe-4S] cluster</name>
        <dbReference type="ChEBI" id="CHEBI:49883"/>
    </cofactor>
</comment>
<evidence type="ECO:0000256" key="7">
    <source>
        <dbReference type="ARBA" id="ARBA00023014"/>
    </source>
</evidence>
<dbReference type="SFLD" id="SFLDG01123">
    <property type="entry name" value="methyltransferase_(Class_B)"/>
    <property type="match status" value="1"/>
</dbReference>
<dbReference type="InterPro" id="IPR051198">
    <property type="entry name" value="BchE-like"/>
</dbReference>
<evidence type="ECO:0000256" key="6">
    <source>
        <dbReference type="ARBA" id="ARBA00023004"/>
    </source>
</evidence>
<dbReference type="Gene3D" id="3.80.30.20">
    <property type="entry name" value="tm_1862 like domain"/>
    <property type="match status" value="1"/>
</dbReference>
<dbReference type="SFLD" id="SFLDG01082">
    <property type="entry name" value="B12-binding_domain_containing"/>
    <property type="match status" value="1"/>
</dbReference>
<dbReference type="SUPFAM" id="SSF102114">
    <property type="entry name" value="Radical SAM enzymes"/>
    <property type="match status" value="1"/>
</dbReference>
<name>A0A381S329_9ZZZZ</name>
<keyword evidence="2" id="KW-0489">Methyltransferase</keyword>
<dbReference type="SUPFAM" id="SSF52242">
    <property type="entry name" value="Cobalamin (vitamin B12)-binding domain"/>
    <property type="match status" value="1"/>
</dbReference>
<dbReference type="Gene3D" id="3.40.50.280">
    <property type="entry name" value="Cobalamin-binding domain"/>
    <property type="match status" value="1"/>
</dbReference>
<gene>
    <name evidence="10" type="ORF">METZ01_LOCUS50592</name>
</gene>
<dbReference type="InterPro" id="IPR006638">
    <property type="entry name" value="Elp3/MiaA/NifB-like_rSAM"/>
</dbReference>
<reference evidence="10" key="1">
    <citation type="submission" date="2018-05" db="EMBL/GenBank/DDBJ databases">
        <authorList>
            <person name="Lanie J.A."/>
            <person name="Ng W.-L."/>
            <person name="Kazmierczak K.M."/>
            <person name="Andrzejewski T.M."/>
            <person name="Davidsen T.M."/>
            <person name="Wayne K.J."/>
            <person name="Tettelin H."/>
            <person name="Glass J.I."/>
            <person name="Rusch D."/>
            <person name="Podicherti R."/>
            <person name="Tsui H.-C.T."/>
            <person name="Winkler M.E."/>
        </authorList>
    </citation>
    <scope>NUCLEOTIDE SEQUENCE</scope>
</reference>
<dbReference type="Pfam" id="PF04055">
    <property type="entry name" value="Radical_SAM"/>
    <property type="match status" value="1"/>
</dbReference>
<dbReference type="Pfam" id="PF02310">
    <property type="entry name" value="B12-binding"/>
    <property type="match status" value="1"/>
</dbReference>
<dbReference type="InterPro" id="IPR006158">
    <property type="entry name" value="Cobalamin-bd"/>
</dbReference>
<proteinExistence type="predicted"/>
<dbReference type="SFLD" id="SFLDS00029">
    <property type="entry name" value="Radical_SAM"/>
    <property type="match status" value="1"/>
</dbReference>
<feature type="domain" description="B12-binding" evidence="8">
    <location>
        <begin position="19"/>
        <end position="149"/>
    </location>
</feature>
<dbReference type="CDD" id="cd01335">
    <property type="entry name" value="Radical_SAM"/>
    <property type="match status" value="1"/>
</dbReference>
<dbReference type="GO" id="GO:0031419">
    <property type="term" value="F:cobalamin binding"/>
    <property type="evidence" value="ECO:0007669"/>
    <property type="project" value="InterPro"/>
</dbReference>
<dbReference type="SMART" id="SM00729">
    <property type="entry name" value="Elp3"/>
    <property type="match status" value="1"/>
</dbReference>
<evidence type="ECO:0000256" key="4">
    <source>
        <dbReference type="ARBA" id="ARBA00022691"/>
    </source>
</evidence>